<sequence>MQIVSVSSLKGGVGKSSVTLGLASAALADGVPTLVVDLDPHADATTGLGVHATSELNVGRVLARRSKPGAIRAVAVSSPWVTRETGDGGKRRLDVAPGSSASSPLDRSTYRAADLSRLVRALEGMAADYELVLIDCPPNLNALTRMAWAASTKVLSVAEPSLFSVAGTQRTMTAIAHFERDSPRAVGSAGVVVNRVHPDAREHRFRVDELNELFGPLLVAPVIPENQVWQRAQGSAWPIHRWPGADAEDLADRYTQILRGLLATGAPAEEHASAGE</sequence>
<dbReference type="AlphaFoldDB" id="A0A5J5L0I9"/>
<gene>
    <name evidence="3" type="ORF">FCK90_06340</name>
</gene>
<dbReference type="Pfam" id="PF13614">
    <property type="entry name" value="AAA_31"/>
    <property type="match status" value="1"/>
</dbReference>
<feature type="region of interest" description="Disordered" evidence="1">
    <location>
        <begin position="82"/>
        <end position="106"/>
    </location>
</feature>
<dbReference type="RefSeq" id="WP_158033464.1">
    <property type="nucleotide sequence ID" value="NZ_ML708615.1"/>
</dbReference>
<name>A0A5J5L0I9_9MICC</name>
<dbReference type="PANTHER" id="PTHR13696:SF52">
    <property type="entry name" value="PARA FAMILY PROTEIN CT_582"/>
    <property type="match status" value="1"/>
</dbReference>
<dbReference type="EMBL" id="SZWF01000006">
    <property type="protein sequence ID" value="KAA9394441.1"/>
    <property type="molecule type" value="Genomic_DNA"/>
</dbReference>
<evidence type="ECO:0000256" key="1">
    <source>
        <dbReference type="SAM" id="MobiDB-lite"/>
    </source>
</evidence>
<protein>
    <submittedName>
        <fullName evidence="3">ParA family protein</fullName>
    </submittedName>
</protein>
<organism evidence="3 4">
    <name type="scientific">Kocuria coralli</name>
    <dbReference type="NCBI Taxonomy" id="1461025"/>
    <lineage>
        <taxon>Bacteria</taxon>
        <taxon>Bacillati</taxon>
        <taxon>Actinomycetota</taxon>
        <taxon>Actinomycetes</taxon>
        <taxon>Micrococcales</taxon>
        <taxon>Micrococcaceae</taxon>
        <taxon>Kocuria</taxon>
    </lineage>
</organism>
<dbReference type="PANTHER" id="PTHR13696">
    <property type="entry name" value="P-LOOP CONTAINING NUCLEOSIDE TRIPHOSPHATE HYDROLASE"/>
    <property type="match status" value="1"/>
</dbReference>
<feature type="compositionally biased region" description="Basic and acidic residues" evidence="1">
    <location>
        <begin position="84"/>
        <end position="94"/>
    </location>
</feature>
<dbReference type="InterPro" id="IPR025669">
    <property type="entry name" value="AAA_dom"/>
</dbReference>
<dbReference type="OrthoDB" id="345269at2"/>
<comment type="caution">
    <text evidence="3">The sequence shown here is derived from an EMBL/GenBank/DDBJ whole genome shotgun (WGS) entry which is preliminary data.</text>
</comment>
<evidence type="ECO:0000313" key="3">
    <source>
        <dbReference type="EMBL" id="KAA9394441.1"/>
    </source>
</evidence>
<evidence type="ECO:0000313" key="4">
    <source>
        <dbReference type="Proteomes" id="UP000325957"/>
    </source>
</evidence>
<evidence type="ECO:0000259" key="2">
    <source>
        <dbReference type="Pfam" id="PF13614"/>
    </source>
</evidence>
<dbReference type="Gene3D" id="3.40.50.300">
    <property type="entry name" value="P-loop containing nucleotide triphosphate hydrolases"/>
    <property type="match status" value="1"/>
</dbReference>
<dbReference type="Proteomes" id="UP000325957">
    <property type="component" value="Unassembled WGS sequence"/>
</dbReference>
<reference evidence="3 4" key="1">
    <citation type="submission" date="2019-05" db="EMBL/GenBank/DDBJ databases">
        <title>Kocuria coralli sp. nov., a novel actinobacterium isolated from coral reef seawater.</title>
        <authorList>
            <person name="Li J."/>
        </authorList>
    </citation>
    <scope>NUCLEOTIDE SEQUENCE [LARGE SCALE GENOMIC DNA]</scope>
    <source>
        <strain evidence="3 4">SCSIO 13007</strain>
    </source>
</reference>
<feature type="domain" description="AAA" evidence="2">
    <location>
        <begin position="1"/>
        <end position="180"/>
    </location>
</feature>
<keyword evidence="4" id="KW-1185">Reference proteome</keyword>
<dbReference type="SUPFAM" id="SSF52540">
    <property type="entry name" value="P-loop containing nucleoside triphosphate hydrolases"/>
    <property type="match status" value="1"/>
</dbReference>
<dbReference type="CDD" id="cd02042">
    <property type="entry name" value="ParAB_family"/>
    <property type="match status" value="1"/>
</dbReference>
<dbReference type="InterPro" id="IPR050678">
    <property type="entry name" value="DNA_Partitioning_ATPase"/>
</dbReference>
<accession>A0A5J5L0I9</accession>
<proteinExistence type="predicted"/>
<dbReference type="InterPro" id="IPR027417">
    <property type="entry name" value="P-loop_NTPase"/>
</dbReference>